<dbReference type="EMBL" id="JAPDDT010000024">
    <property type="protein sequence ID" value="MCW1926346.1"/>
    <property type="molecule type" value="Genomic_DNA"/>
</dbReference>
<evidence type="ECO:0000313" key="8">
    <source>
        <dbReference type="EMBL" id="MCW1926346.1"/>
    </source>
</evidence>
<feature type="transmembrane region" description="Helical" evidence="6">
    <location>
        <begin position="161"/>
        <end position="178"/>
    </location>
</feature>
<keyword evidence="2 6" id="KW-0812">Transmembrane</keyword>
<organism evidence="8 9">
    <name type="scientific">Luteolibacter arcticus</name>
    <dbReference type="NCBI Taxonomy" id="1581411"/>
    <lineage>
        <taxon>Bacteria</taxon>
        <taxon>Pseudomonadati</taxon>
        <taxon>Verrucomicrobiota</taxon>
        <taxon>Verrucomicrobiia</taxon>
        <taxon>Verrucomicrobiales</taxon>
        <taxon>Verrucomicrobiaceae</taxon>
        <taxon>Luteolibacter</taxon>
    </lineage>
</organism>
<evidence type="ECO:0000256" key="5">
    <source>
        <dbReference type="SAM" id="MobiDB-lite"/>
    </source>
</evidence>
<comment type="caution">
    <text evidence="8">The sequence shown here is derived from an EMBL/GenBank/DDBJ whole genome shotgun (WGS) entry which is preliminary data.</text>
</comment>
<sequence>MENEPDKSPSSGPPPPDLPPPPPPSMPPPPDLPPPPPPASLPTTGDMPPPPPPVDPYTPPSKAVMDGDDDDEATPGSDAAFETRAIAGIIDSFVACGLYMVVAMMIPRIAILAWIGYMLVRDALPFMEGHSLGKRIMKIKAVTLEGKSLSGDWGASVTRNILLAIPLVGLIELVVLFTRKDKGGPLRRLGDEWAKTKVVVAKEPSAI</sequence>
<evidence type="ECO:0000256" key="2">
    <source>
        <dbReference type="ARBA" id="ARBA00022692"/>
    </source>
</evidence>
<feature type="domain" description="RDD" evidence="7">
    <location>
        <begin position="83"/>
        <end position="194"/>
    </location>
</feature>
<comment type="subcellular location">
    <subcellularLocation>
        <location evidence="1">Membrane</location>
        <topology evidence="1">Multi-pass membrane protein</topology>
    </subcellularLocation>
</comment>
<evidence type="ECO:0000256" key="6">
    <source>
        <dbReference type="SAM" id="Phobius"/>
    </source>
</evidence>
<gene>
    <name evidence="8" type="ORF">OKA05_27595</name>
</gene>
<accession>A0ABT3GS34</accession>
<protein>
    <submittedName>
        <fullName evidence="8">RDD family protein</fullName>
    </submittedName>
</protein>
<dbReference type="InterPro" id="IPR010432">
    <property type="entry name" value="RDD"/>
</dbReference>
<dbReference type="Proteomes" id="UP001320876">
    <property type="component" value="Unassembled WGS sequence"/>
</dbReference>
<feature type="transmembrane region" description="Helical" evidence="6">
    <location>
        <begin position="93"/>
        <end position="117"/>
    </location>
</feature>
<keyword evidence="3 6" id="KW-1133">Transmembrane helix</keyword>
<dbReference type="Pfam" id="PF06271">
    <property type="entry name" value="RDD"/>
    <property type="match status" value="1"/>
</dbReference>
<evidence type="ECO:0000256" key="3">
    <source>
        <dbReference type="ARBA" id="ARBA00022989"/>
    </source>
</evidence>
<feature type="region of interest" description="Disordered" evidence="5">
    <location>
        <begin position="1"/>
        <end position="77"/>
    </location>
</feature>
<feature type="compositionally biased region" description="Pro residues" evidence="5">
    <location>
        <begin position="47"/>
        <end position="59"/>
    </location>
</feature>
<name>A0ABT3GS34_9BACT</name>
<evidence type="ECO:0000256" key="4">
    <source>
        <dbReference type="ARBA" id="ARBA00023136"/>
    </source>
</evidence>
<keyword evidence="4 6" id="KW-0472">Membrane</keyword>
<keyword evidence="9" id="KW-1185">Reference proteome</keyword>
<feature type="compositionally biased region" description="Pro residues" evidence="5">
    <location>
        <begin position="11"/>
        <end position="40"/>
    </location>
</feature>
<evidence type="ECO:0000313" key="9">
    <source>
        <dbReference type="Proteomes" id="UP001320876"/>
    </source>
</evidence>
<evidence type="ECO:0000259" key="7">
    <source>
        <dbReference type="Pfam" id="PF06271"/>
    </source>
</evidence>
<proteinExistence type="predicted"/>
<dbReference type="RefSeq" id="WP_264490454.1">
    <property type="nucleotide sequence ID" value="NZ_JAPDDT010000024.1"/>
</dbReference>
<evidence type="ECO:0000256" key="1">
    <source>
        <dbReference type="ARBA" id="ARBA00004141"/>
    </source>
</evidence>
<reference evidence="8 9" key="1">
    <citation type="submission" date="2022-10" db="EMBL/GenBank/DDBJ databases">
        <title>Luteolibacter arcticus strain CCTCC AB 2014275, whole genome shotgun sequencing project.</title>
        <authorList>
            <person name="Zhao G."/>
            <person name="Shen L."/>
        </authorList>
    </citation>
    <scope>NUCLEOTIDE SEQUENCE [LARGE SCALE GENOMIC DNA]</scope>
    <source>
        <strain evidence="8 9">CCTCC AB 2014275</strain>
    </source>
</reference>